<proteinExistence type="inferred from homology"/>
<feature type="domain" description="Amine oxidase" evidence="7">
    <location>
        <begin position="39"/>
        <end position="103"/>
    </location>
</feature>
<dbReference type="EMBL" id="FNNP01000002">
    <property type="protein sequence ID" value="SDX04306.1"/>
    <property type="molecule type" value="Genomic_DNA"/>
</dbReference>
<evidence type="ECO:0000313" key="9">
    <source>
        <dbReference type="Proteomes" id="UP000183400"/>
    </source>
</evidence>
<dbReference type="PANTHER" id="PTHR10742:SF410">
    <property type="entry name" value="LYSINE-SPECIFIC HISTONE DEMETHYLASE 2"/>
    <property type="match status" value="1"/>
</dbReference>
<dbReference type="SUPFAM" id="SSF54373">
    <property type="entry name" value="FAD-linked reductases, C-terminal domain"/>
    <property type="match status" value="1"/>
</dbReference>
<evidence type="ECO:0000256" key="2">
    <source>
        <dbReference type="ARBA" id="ARBA00005833"/>
    </source>
</evidence>
<evidence type="ECO:0000256" key="4">
    <source>
        <dbReference type="ARBA" id="ARBA00017871"/>
    </source>
</evidence>
<name>A0A1H2YGL4_9RHOB</name>
<evidence type="ECO:0000256" key="1">
    <source>
        <dbReference type="ARBA" id="ARBA00004814"/>
    </source>
</evidence>
<keyword evidence="9" id="KW-1185">Reference proteome</keyword>
<dbReference type="Pfam" id="PF01593">
    <property type="entry name" value="Amino_oxidase"/>
    <property type="match status" value="2"/>
</dbReference>
<evidence type="ECO:0000259" key="7">
    <source>
        <dbReference type="Pfam" id="PF01593"/>
    </source>
</evidence>
<evidence type="ECO:0000256" key="5">
    <source>
        <dbReference type="ARBA" id="ARBA00023070"/>
    </source>
</evidence>
<dbReference type="AlphaFoldDB" id="A0A1H2YGL4"/>
<dbReference type="STRING" id="985054.SAMN05444358_102277"/>
<reference evidence="9" key="1">
    <citation type="submission" date="2016-10" db="EMBL/GenBank/DDBJ databases">
        <authorList>
            <person name="Varghese N."/>
            <person name="Submissions S."/>
        </authorList>
    </citation>
    <scope>NUCLEOTIDE SEQUENCE [LARGE SCALE GENOMIC DNA]</scope>
    <source>
        <strain evidence="9">DSM 27839</strain>
    </source>
</reference>
<accession>A0A1H2YGL4</accession>
<comment type="catalytic activity">
    <reaction evidence="6">
        <text>L-tryptophan + O2 = indole-3-acetamide + CO2 + H2O</text>
        <dbReference type="Rhea" id="RHEA:16165"/>
        <dbReference type="ChEBI" id="CHEBI:15377"/>
        <dbReference type="ChEBI" id="CHEBI:15379"/>
        <dbReference type="ChEBI" id="CHEBI:16031"/>
        <dbReference type="ChEBI" id="CHEBI:16526"/>
        <dbReference type="ChEBI" id="CHEBI:57912"/>
        <dbReference type="EC" id="1.13.12.3"/>
    </reaction>
</comment>
<evidence type="ECO:0000256" key="3">
    <source>
        <dbReference type="ARBA" id="ARBA00012535"/>
    </source>
</evidence>
<dbReference type="PRINTS" id="PR00419">
    <property type="entry name" value="ADXRDTASE"/>
</dbReference>
<comment type="pathway">
    <text evidence="1">Plant hormone metabolism; auxin biosynthesis.</text>
</comment>
<dbReference type="GO" id="GO:0050361">
    <property type="term" value="F:tryptophan 2-monooxygenase activity"/>
    <property type="evidence" value="ECO:0007669"/>
    <property type="project" value="UniProtKB-EC"/>
</dbReference>
<dbReference type="GO" id="GO:0009851">
    <property type="term" value="P:auxin biosynthetic process"/>
    <property type="evidence" value="ECO:0007669"/>
    <property type="project" value="UniProtKB-KW"/>
</dbReference>
<protein>
    <recommendedName>
        <fullName evidence="4">Tryptophan 2-monooxygenase</fullName>
        <ecNumber evidence="3">1.13.12.3</ecNumber>
    </recommendedName>
</protein>
<sequence>MITRRNVLLTGAAALSTPMFVRRAHAADVDVVVIGAGAAGISTARELMKRGLTVTVIEADSRIGGRIHTDTEVFGVPYDVGAHWLHNREENPFVDYGLKHGFDMYEAPDEAVFYVGDRPANSDESKAYEAAEQKALDAIVNAARKGKDVAPADVVPDLGDWALSVNIYQGAYEMAKDFDHFSCSDWYTAEDGTDWYCREGFGTLFAHSARDVPVTLETAASEVRWGGSGVEVVTDNGTINARAVVVTVSMGVLAGGDIKFDPPLPVKKQEAINVLTMGHYNHVALQLKDNFFGVGSDGYYNYKITEEMNGAPMGFGALVDANGHGITYCDLGGEFARQMSDEGTGAMYDFVVSELKKAFGSKVEDAILNSSTFDWTTNPYTYGSFASAEPGGAWSRDELRSQEADRLWFAGEALSDDDWATVAGAHKSGLVVAEDIHDTL</sequence>
<dbReference type="SUPFAM" id="SSF51905">
    <property type="entry name" value="FAD/NAD(P)-binding domain"/>
    <property type="match status" value="1"/>
</dbReference>
<evidence type="ECO:0000313" key="8">
    <source>
        <dbReference type="EMBL" id="SDX04306.1"/>
    </source>
</evidence>
<dbReference type="PANTHER" id="PTHR10742">
    <property type="entry name" value="FLAVIN MONOAMINE OXIDASE"/>
    <property type="match status" value="1"/>
</dbReference>
<dbReference type="EC" id="1.13.12.3" evidence="3"/>
<dbReference type="Proteomes" id="UP000183400">
    <property type="component" value="Unassembled WGS sequence"/>
</dbReference>
<keyword evidence="5" id="KW-0073">Auxin biosynthesis</keyword>
<dbReference type="Gene3D" id="3.50.50.60">
    <property type="entry name" value="FAD/NAD(P)-binding domain"/>
    <property type="match status" value="1"/>
</dbReference>
<organism evidence="8 9">
    <name type="scientific">Ruegeria halocynthiae</name>
    <dbReference type="NCBI Taxonomy" id="985054"/>
    <lineage>
        <taxon>Bacteria</taxon>
        <taxon>Pseudomonadati</taxon>
        <taxon>Pseudomonadota</taxon>
        <taxon>Alphaproteobacteria</taxon>
        <taxon>Rhodobacterales</taxon>
        <taxon>Roseobacteraceae</taxon>
        <taxon>Ruegeria</taxon>
    </lineage>
</organism>
<dbReference type="InterPro" id="IPR002937">
    <property type="entry name" value="Amino_oxidase"/>
</dbReference>
<dbReference type="InterPro" id="IPR050281">
    <property type="entry name" value="Flavin_monoamine_oxidase"/>
</dbReference>
<evidence type="ECO:0000256" key="6">
    <source>
        <dbReference type="ARBA" id="ARBA00047321"/>
    </source>
</evidence>
<dbReference type="InterPro" id="IPR036188">
    <property type="entry name" value="FAD/NAD-bd_sf"/>
</dbReference>
<comment type="similarity">
    <text evidence="2">Belongs to the tryptophan 2-monooxygenase family.</text>
</comment>
<feature type="domain" description="Amine oxidase" evidence="7">
    <location>
        <begin position="175"/>
        <end position="436"/>
    </location>
</feature>
<gene>
    <name evidence="8" type="ORF">SAMN05444358_102277</name>
</gene>